<organism evidence="1 2">
    <name type="scientific">Pisolithus microcarpus 441</name>
    <dbReference type="NCBI Taxonomy" id="765257"/>
    <lineage>
        <taxon>Eukaryota</taxon>
        <taxon>Fungi</taxon>
        <taxon>Dikarya</taxon>
        <taxon>Basidiomycota</taxon>
        <taxon>Agaricomycotina</taxon>
        <taxon>Agaricomycetes</taxon>
        <taxon>Agaricomycetidae</taxon>
        <taxon>Boletales</taxon>
        <taxon>Sclerodermatineae</taxon>
        <taxon>Pisolithaceae</taxon>
        <taxon>Pisolithus</taxon>
    </lineage>
</organism>
<accession>A0A0C9ZYJ9</accession>
<dbReference type="HOGENOM" id="CLU_3088103_0_0_1"/>
<reference evidence="1 2" key="1">
    <citation type="submission" date="2014-04" db="EMBL/GenBank/DDBJ databases">
        <authorList>
            <consortium name="DOE Joint Genome Institute"/>
            <person name="Kuo A."/>
            <person name="Kohler A."/>
            <person name="Costa M.D."/>
            <person name="Nagy L.G."/>
            <person name="Floudas D."/>
            <person name="Copeland A."/>
            <person name="Barry K.W."/>
            <person name="Cichocki N."/>
            <person name="Veneault-Fourrey C."/>
            <person name="LaButti K."/>
            <person name="Lindquist E.A."/>
            <person name="Lipzen A."/>
            <person name="Lundell T."/>
            <person name="Morin E."/>
            <person name="Murat C."/>
            <person name="Sun H."/>
            <person name="Tunlid A."/>
            <person name="Henrissat B."/>
            <person name="Grigoriev I.V."/>
            <person name="Hibbett D.S."/>
            <person name="Martin F."/>
            <person name="Nordberg H.P."/>
            <person name="Cantor M.N."/>
            <person name="Hua S.X."/>
        </authorList>
    </citation>
    <scope>NUCLEOTIDE SEQUENCE [LARGE SCALE GENOMIC DNA]</scope>
    <source>
        <strain evidence="1 2">441</strain>
    </source>
</reference>
<evidence type="ECO:0000313" key="2">
    <source>
        <dbReference type="Proteomes" id="UP000054018"/>
    </source>
</evidence>
<protein>
    <submittedName>
        <fullName evidence="1">Uncharacterized protein</fullName>
    </submittedName>
</protein>
<reference evidence="2" key="2">
    <citation type="submission" date="2015-01" db="EMBL/GenBank/DDBJ databases">
        <title>Evolutionary Origins and Diversification of the Mycorrhizal Mutualists.</title>
        <authorList>
            <consortium name="DOE Joint Genome Institute"/>
            <consortium name="Mycorrhizal Genomics Consortium"/>
            <person name="Kohler A."/>
            <person name="Kuo A."/>
            <person name="Nagy L.G."/>
            <person name="Floudas D."/>
            <person name="Copeland A."/>
            <person name="Barry K.W."/>
            <person name="Cichocki N."/>
            <person name="Veneault-Fourrey C."/>
            <person name="LaButti K."/>
            <person name="Lindquist E.A."/>
            <person name="Lipzen A."/>
            <person name="Lundell T."/>
            <person name="Morin E."/>
            <person name="Murat C."/>
            <person name="Riley R."/>
            <person name="Ohm R."/>
            <person name="Sun H."/>
            <person name="Tunlid A."/>
            <person name="Henrissat B."/>
            <person name="Grigoriev I.V."/>
            <person name="Hibbett D.S."/>
            <person name="Martin F."/>
        </authorList>
    </citation>
    <scope>NUCLEOTIDE SEQUENCE [LARGE SCALE GENOMIC DNA]</scope>
    <source>
        <strain evidence="2">441</strain>
    </source>
</reference>
<dbReference type="AlphaFoldDB" id="A0A0C9ZYJ9"/>
<name>A0A0C9ZYJ9_9AGAM</name>
<gene>
    <name evidence="1" type="ORF">PISMIDRAFT_675187</name>
</gene>
<dbReference type="EMBL" id="KN833697">
    <property type="protein sequence ID" value="KIK27302.1"/>
    <property type="molecule type" value="Genomic_DNA"/>
</dbReference>
<keyword evidence="2" id="KW-1185">Reference proteome</keyword>
<proteinExistence type="predicted"/>
<dbReference type="Proteomes" id="UP000054018">
    <property type="component" value="Unassembled WGS sequence"/>
</dbReference>
<sequence length="52" mass="5517">MLVRLRSLPPPPPPAPPSACFLPSALRSPLSTPPPLHQCESLTPCFLSTPSL</sequence>
<evidence type="ECO:0000313" key="1">
    <source>
        <dbReference type="EMBL" id="KIK27302.1"/>
    </source>
</evidence>